<proteinExistence type="predicted"/>
<dbReference type="InterPro" id="IPR028994">
    <property type="entry name" value="Integrin_alpha_N"/>
</dbReference>
<dbReference type="InterPro" id="IPR013517">
    <property type="entry name" value="FG-GAP"/>
</dbReference>
<dbReference type="PANTHER" id="PTHR46580">
    <property type="entry name" value="SENSOR KINASE-RELATED"/>
    <property type="match status" value="1"/>
</dbReference>
<keyword evidence="4" id="KW-1185">Reference proteome</keyword>
<dbReference type="AlphaFoldDB" id="A0A9X4QX80"/>
<feature type="chain" id="PRO_5040897467" evidence="2">
    <location>
        <begin position="19"/>
        <end position="789"/>
    </location>
</feature>
<protein>
    <submittedName>
        <fullName evidence="3">FG-GAP-like repeat-containing protein</fullName>
    </submittedName>
</protein>
<gene>
    <name evidence="3" type="ORF">OMP40_37360</name>
</gene>
<keyword evidence="1 2" id="KW-0732">Signal</keyword>
<evidence type="ECO:0000313" key="3">
    <source>
        <dbReference type="EMBL" id="MDG0814318.1"/>
    </source>
</evidence>
<dbReference type="Proteomes" id="UP001153404">
    <property type="component" value="Unassembled WGS sequence"/>
</dbReference>
<dbReference type="Gene3D" id="3.20.20.80">
    <property type="entry name" value="Glycosidases"/>
    <property type="match status" value="1"/>
</dbReference>
<reference evidence="3" key="1">
    <citation type="submission" date="2022-10" db="EMBL/GenBank/DDBJ databases">
        <title>Comparative genomic analysis of Cohnella hashimotonis sp. nov., isolated from the International Space Station.</title>
        <authorList>
            <person name="Simpson A."/>
            <person name="Venkateswaran K."/>
        </authorList>
    </citation>
    <scope>NUCLEOTIDE SEQUENCE</scope>
    <source>
        <strain evidence="3">DSM 28161</strain>
    </source>
</reference>
<evidence type="ECO:0000313" key="4">
    <source>
        <dbReference type="Proteomes" id="UP001153404"/>
    </source>
</evidence>
<dbReference type="EMBL" id="JAPDIA010000009">
    <property type="protein sequence ID" value="MDG0814318.1"/>
    <property type="molecule type" value="Genomic_DNA"/>
</dbReference>
<dbReference type="Pfam" id="PF13517">
    <property type="entry name" value="FG-GAP_3"/>
    <property type="match status" value="1"/>
</dbReference>
<name>A0A9X4QX80_9BACL</name>
<comment type="caution">
    <text evidence="3">The sequence shown here is derived from an EMBL/GenBank/DDBJ whole genome shotgun (WGS) entry which is preliminary data.</text>
</comment>
<feature type="signal peptide" evidence="2">
    <location>
        <begin position="1"/>
        <end position="18"/>
    </location>
</feature>
<evidence type="ECO:0000256" key="1">
    <source>
        <dbReference type="ARBA" id="ARBA00022729"/>
    </source>
</evidence>
<sequence length="789" mass="83424">MKGKVVAALGAASMLAAAGIVAPVGFASASVPSVGAWYSTWYAKKTTPNVTWITGFGSSSANRFVGDVSGDGKADAVVFNGDCSWQVAVSNGNGFNTPSTWTTGHGAGSSSQLLADVNGDGKQDALVFFGSSGNWYAALSNGAGFGGYSLWVSGHGAGSTTQLAGDVNGDGKADAVAYRSGTGEWSAALSTGSAFGTPAVWASSFGAGTSRQFLGDANGDGKADAIAFDGTAGNWYRALSGGASFGASSLWTAGHGAGSVHQLVGDGNADGYADPFVVFDGDVNGDALPGDWYARLYSKYAGALDGYDFVMNTGFGSGATAVMQGNVNGDPDGFKASVAFEASTGTWKVQPYHATKANEQDTWSAWNIHYKPLTLGAYQQYDSGTPAVIDEHLATLSDAKVDFLLLDQTNNIYVDDGYIFNRSVKVAGRIAAWNAAGGHRTIKYANAIGGVQWSHDPAHIEWEAGEIWSQFNDTSMGGPSNAFYLNGKPLLVIYCTPADRAAWESWTGSKTNTDRFTVRWAHSPSTAGTYGWEVRNGTIDDDEVMVVMPGWNNNKGATPVSRANGDYYALSGWEKVLQKTPKPQIVILNSFNEYGEETAVADADTGSLSSSSEKWYDKSGQIDNAMYWNMTKKYIGLLNTPSYQASSLFSKGQGWYGWSYKQWDGSAYSDMTWNSAAGRWQGTQPYVLILADRQHPDTYDAVRAWTAPYAGTVTVSGTVRLESAGGDGIVAAVKKNGTTVWGPQTVTTTAGVAHSFTVNVVKGDVLYFIVNKNGTNSYDTTIWDPTVAY</sequence>
<evidence type="ECO:0000256" key="2">
    <source>
        <dbReference type="SAM" id="SignalP"/>
    </source>
</evidence>
<organism evidence="3 4">
    <name type="scientific">Cohnella rhizosphaerae</name>
    <dbReference type="NCBI Taxonomy" id="1457232"/>
    <lineage>
        <taxon>Bacteria</taxon>
        <taxon>Bacillati</taxon>
        <taxon>Bacillota</taxon>
        <taxon>Bacilli</taxon>
        <taxon>Bacillales</taxon>
        <taxon>Paenibacillaceae</taxon>
        <taxon>Cohnella</taxon>
    </lineage>
</organism>
<dbReference type="SUPFAM" id="SSF69318">
    <property type="entry name" value="Integrin alpha N-terminal domain"/>
    <property type="match status" value="1"/>
</dbReference>
<accession>A0A9X4QX80</accession>
<dbReference type="PANTHER" id="PTHR46580:SF2">
    <property type="entry name" value="MAM DOMAIN-CONTAINING PROTEIN"/>
    <property type="match status" value="1"/>
</dbReference>
<dbReference type="RefSeq" id="WP_277539163.1">
    <property type="nucleotide sequence ID" value="NZ_JAPDIA010000009.1"/>
</dbReference>